<dbReference type="GO" id="GO:0005524">
    <property type="term" value="F:ATP binding"/>
    <property type="evidence" value="ECO:0007669"/>
    <property type="project" value="UniProtKB-UniRule"/>
</dbReference>
<dbReference type="GO" id="GO:0034501">
    <property type="term" value="P:protein localization to kinetochore"/>
    <property type="evidence" value="ECO:0007669"/>
    <property type="project" value="TreeGrafter"/>
</dbReference>
<protein>
    <recommendedName>
        <fullName evidence="8">Protein kinase domain-containing protein</fullName>
    </recommendedName>
</protein>
<dbReference type="GO" id="GO:0007094">
    <property type="term" value="P:mitotic spindle assembly checkpoint signaling"/>
    <property type="evidence" value="ECO:0007669"/>
    <property type="project" value="TreeGrafter"/>
</dbReference>
<dbReference type="GO" id="GO:0098813">
    <property type="term" value="P:nuclear chromosome segregation"/>
    <property type="evidence" value="ECO:0007669"/>
    <property type="project" value="UniProtKB-ARBA"/>
</dbReference>
<evidence type="ECO:0000256" key="3">
    <source>
        <dbReference type="ARBA" id="ARBA00022741"/>
    </source>
</evidence>
<evidence type="ECO:0000256" key="5">
    <source>
        <dbReference type="ARBA" id="ARBA00022840"/>
    </source>
</evidence>
<evidence type="ECO:0000256" key="7">
    <source>
        <dbReference type="SAM" id="MobiDB-lite"/>
    </source>
</evidence>
<dbReference type="GO" id="GO:0005634">
    <property type="term" value="C:nucleus"/>
    <property type="evidence" value="ECO:0007669"/>
    <property type="project" value="TreeGrafter"/>
</dbReference>
<dbReference type="FunFam" id="1.10.510.10:FF:001076">
    <property type="entry name" value="Altered disjunction"/>
    <property type="match status" value="1"/>
</dbReference>
<dbReference type="Gene3D" id="1.10.510.10">
    <property type="entry name" value="Transferase(Phosphotransferase) domain 1"/>
    <property type="match status" value="1"/>
</dbReference>
<dbReference type="AlphaFoldDB" id="A0A7R8V6I4"/>
<dbReference type="InterPro" id="IPR011009">
    <property type="entry name" value="Kinase-like_dom_sf"/>
</dbReference>
<feature type="region of interest" description="Disordered" evidence="7">
    <location>
        <begin position="1"/>
        <end position="67"/>
    </location>
</feature>
<dbReference type="PROSITE" id="PS00108">
    <property type="entry name" value="PROTEIN_KINASE_ST"/>
    <property type="match status" value="1"/>
</dbReference>
<dbReference type="FunFam" id="3.30.200.20:FF:000131">
    <property type="entry name" value="Dual specificity protein kinase TTK"/>
    <property type="match status" value="1"/>
</dbReference>
<evidence type="ECO:0000259" key="8">
    <source>
        <dbReference type="PROSITE" id="PS50011"/>
    </source>
</evidence>
<gene>
    <name evidence="9" type="ORF">HERILL_LOCUS15615</name>
</gene>
<dbReference type="SMART" id="SM00220">
    <property type="entry name" value="S_TKc"/>
    <property type="match status" value="1"/>
</dbReference>
<keyword evidence="10" id="KW-1185">Reference proteome</keyword>
<evidence type="ECO:0000256" key="2">
    <source>
        <dbReference type="ARBA" id="ARBA00022679"/>
    </source>
</evidence>
<dbReference type="Proteomes" id="UP000594454">
    <property type="component" value="Chromosome 6"/>
</dbReference>
<feature type="compositionally biased region" description="Basic and acidic residues" evidence="7">
    <location>
        <begin position="93"/>
        <end position="103"/>
    </location>
</feature>
<feature type="binding site" evidence="6">
    <location>
        <position position="406"/>
    </location>
    <ligand>
        <name>ATP</name>
        <dbReference type="ChEBI" id="CHEBI:30616"/>
    </ligand>
</feature>
<dbReference type="Gene3D" id="3.30.200.20">
    <property type="entry name" value="Phosphorylase Kinase, domain 1"/>
    <property type="match status" value="1"/>
</dbReference>
<proteinExistence type="predicted"/>
<dbReference type="PANTHER" id="PTHR22974">
    <property type="entry name" value="MIXED LINEAGE PROTEIN KINASE"/>
    <property type="match status" value="1"/>
</dbReference>
<feature type="region of interest" description="Disordered" evidence="7">
    <location>
        <begin position="79"/>
        <end position="106"/>
    </location>
</feature>
<evidence type="ECO:0000313" key="10">
    <source>
        <dbReference type="Proteomes" id="UP000594454"/>
    </source>
</evidence>
<accession>A0A7R8V6I4</accession>
<feature type="region of interest" description="Disordered" evidence="7">
    <location>
        <begin position="128"/>
        <end position="148"/>
    </location>
</feature>
<dbReference type="InterPro" id="IPR027084">
    <property type="entry name" value="Mps1_cat"/>
</dbReference>
<dbReference type="PANTHER" id="PTHR22974:SF21">
    <property type="entry name" value="DUAL SPECIFICITY PROTEIN KINASE TTK"/>
    <property type="match status" value="1"/>
</dbReference>
<dbReference type="SUPFAM" id="SSF56112">
    <property type="entry name" value="Protein kinase-like (PK-like)"/>
    <property type="match status" value="1"/>
</dbReference>
<reference evidence="9 10" key="1">
    <citation type="submission" date="2020-11" db="EMBL/GenBank/DDBJ databases">
        <authorList>
            <person name="Wallbank WR R."/>
            <person name="Pardo Diaz C."/>
            <person name="Kozak K."/>
            <person name="Martin S."/>
            <person name="Jiggins C."/>
            <person name="Moest M."/>
            <person name="Warren A I."/>
            <person name="Generalovic N T."/>
            <person name="Byers J.R.P. K."/>
            <person name="Montejo-Kovacevich G."/>
            <person name="Yen C E."/>
        </authorList>
    </citation>
    <scope>NUCLEOTIDE SEQUENCE [LARGE SCALE GENOMIC DNA]</scope>
</reference>
<keyword evidence="2" id="KW-0808">Transferase</keyword>
<keyword evidence="4" id="KW-0418">Kinase</keyword>
<dbReference type="InParanoid" id="A0A7R8V6I4"/>
<evidence type="ECO:0000313" key="9">
    <source>
        <dbReference type="EMBL" id="CAD7093329.1"/>
    </source>
</evidence>
<evidence type="ECO:0000256" key="6">
    <source>
        <dbReference type="PROSITE-ProRule" id="PRU10141"/>
    </source>
</evidence>
<dbReference type="Pfam" id="PF00069">
    <property type="entry name" value="Pkinase"/>
    <property type="match status" value="1"/>
</dbReference>
<organism evidence="9 10">
    <name type="scientific">Hermetia illucens</name>
    <name type="common">Black soldier fly</name>
    <dbReference type="NCBI Taxonomy" id="343691"/>
    <lineage>
        <taxon>Eukaryota</taxon>
        <taxon>Metazoa</taxon>
        <taxon>Ecdysozoa</taxon>
        <taxon>Arthropoda</taxon>
        <taxon>Hexapoda</taxon>
        <taxon>Insecta</taxon>
        <taxon>Pterygota</taxon>
        <taxon>Neoptera</taxon>
        <taxon>Endopterygota</taxon>
        <taxon>Diptera</taxon>
        <taxon>Brachycera</taxon>
        <taxon>Stratiomyomorpha</taxon>
        <taxon>Stratiomyidae</taxon>
        <taxon>Hermetiinae</taxon>
        <taxon>Hermetia</taxon>
    </lineage>
</organism>
<dbReference type="GO" id="GO:0033316">
    <property type="term" value="P:meiotic spindle assembly checkpoint signaling"/>
    <property type="evidence" value="ECO:0007669"/>
    <property type="project" value="TreeGrafter"/>
</dbReference>
<dbReference type="InterPro" id="IPR008271">
    <property type="entry name" value="Ser/Thr_kinase_AS"/>
</dbReference>
<keyword evidence="5 6" id="KW-0067">ATP-binding</keyword>
<feature type="compositionally biased region" description="Basic and acidic residues" evidence="7">
    <location>
        <begin position="22"/>
        <end position="33"/>
    </location>
</feature>
<dbReference type="GO" id="GO:0004712">
    <property type="term" value="F:protein serine/threonine/tyrosine kinase activity"/>
    <property type="evidence" value="ECO:0007669"/>
    <property type="project" value="TreeGrafter"/>
</dbReference>
<evidence type="ECO:0000256" key="1">
    <source>
        <dbReference type="ARBA" id="ARBA00022527"/>
    </source>
</evidence>
<dbReference type="InterPro" id="IPR000719">
    <property type="entry name" value="Prot_kinase_dom"/>
</dbReference>
<name>A0A7R8V6I4_HERIL</name>
<dbReference type="FunCoup" id="A0A7R8V6I4">
    <property type="interactions" value="89"/>
</dbReference>
<keyword evidence="3 6" id="KW-0547">Nucleotide-binding</keyword>
<dbReference type="PROSITE" id="PS00107">
    <property type="entry name" value="PROTEIN_KINASE_ATP"/>
    <property type="match status" value="1"/>
</dbReference>
<keyword evidence="1" id="KW-0723">Serine/threonine-protein kinase</keyword>
<evidence type="ECO:0000256" key="4">
    <source>
        <dbReference type="ARBA" id="ARBA00022777"/>
    </source>
</evidence>
<sequence>MATRLPMRVDELPPLEPDSEDELKTPGKRRNAEDLDVFGNLRIPKKVAELSPLESDSDEDTKEDRLNNAILNDSFILSPSKSIEGETPVGKGRKSESNKDAGTKDICNMEDDSFAKRFQRLNLAEKENNRVSARTSTEPKSRHALFPCTTPSIMNRNYPEQSLLLLSHTKRTQAQHTTDIQHESDGIKKLSPCLEEAMEPSVLPSDARERTPPLVNKPVTGNVLMQSNKQIAKTTIAEPQEVPVASKDIITPFKSMEQNFVTPQVKCQAGIARRPNFSTNITQKSRTSLENEFRSQKILFRTPIAMSRPPSLINNSINLSLDDTVKEKDALHKEQKLSPVKEVTVKKSNENLLKSEKNIPAKKGGEGKVTVINGNEYVILKKLGSGGSSSVFLAKRVKDQKQCALKVVDLRGDQAVVEGYLNETRLLAKLQGNVNVVSLYEYQHLPTECILYMVMEKGDSDLNKILQAYKTDLPLHLLTSFWYQMLQAVNYIHENGVIHSDLKPANFLMVGGRLKLIDFGIASNIAIDSTSIIKFSQAGTFNYISPEALIDTSTGNSPAGRNRPKIKISTKSDVWSLGCILYLLLYKKTPFGHIKNIYAKVNAISNPATIIEYPKLAPYYPPILIEMAMKCLLHDPKKRSSVSELLKYPFDMLIPLPSVS</sequence>
<feature type="domain" description="Protein kinase" evidence="8">
    <location>
        <begin position="377"/>
        <end position="651"/>
    </location>
</feature>
<dbReference type="CDD" id="cd14131">
    <property type="entry name" value="PKc_Mps1"/>
    <property type="match status" value="1"/>
</dbReference>
<dbReference type="EMBL" id="LR899014">
    <property type="protein sequence ID" value="CAD7093329.1"/>
    <property type="molecule type" value="Genomic_DNA"/>
</dbReference>
<feature type="region of interest" description="Disordered" evidence="7">
    <location>
        <begin position="196"/>
        <end position="220"/>
    </location>
</feature>
<dbReference type="InterPro" id="IPR017441">
    <property type="entry name" value="Protein_kinase_ATP_BS"/>
</dbReference>
<dbReference type="OrthoDB" id="20524at2759"/>
<dbReference type="PROSITE" id="PS50011">
    <property type="entry name" value="PROTEIN_KINASE_DOM"/>
    <property type="match status" value="1"/>
</dbReference>
<dbReference type="GO" id="GO:0000776">
    <property type="term" value="C:kinetochore"/>
    <property type="evidence" value="ECO:0007669"/>
    <property type="project" value="TreeGrafter"/>
</dbReference>
<dbReference type="GO" id="GO:0004674">
    <property type="term" value="F:protein serine/threonine kinase activity"/>
    <property type="evidence" value="ECO:0007669"/>
    <property type="project" value="UniProtKB-KW"/>
</dbReference>